<feature type="domain" description="THUMP-like" evidence="1">
    <location>
        <begin position="322"/>
        <end position="380"/>
    </location>
</feature>
<reference evidence="3 4" key="1">
    <citation type="submission" date="2017-08" db="EMBL/GenBank/DDBJ databases">
        <title>The complete genome sequence of Maribacter sp. B1, isolated from deep-sea sediment.</title>
        <authorList>
            <person name="Wu Y.-H."/>
            <person name="Cheng H."/>
            <person name="Xu X.-W."/>
        </authorList>
    </citation>
    <scope>NUCLEOTIDE SEQUENCE [LARGE SCALE GENOMIC DNA]</scope>
    <source>
        <strain evidence="3 4">B1</strain>
    </source>
</reference>
<dbReference type="KEGG" id="marb:CJ263_00725"/>
<feature type="domain" description="PG-1098 ferredoxin-like" evidence="2">
    <location>
        <begin position="279"/>
        <end position="321"/>
    </location>
</feature>
<dbReference type="Pfam" id="PF18096">
    <property type="entry name" value="Thump_like"/>
    <property type="match status" value="1"/>
</dbReference>
<dbReference type="OrthoDB" id="1000417at2"/>
<proteinExistence type="predicted"/>
<dbReference type="InterPro" id="IPR041497">
    <property type="entry name" value="Thump-like"/>
</dbReference>
<dbReference type="InterPro" id="IPR054168">
    <property type="entry name" value="PG_1098_Fer"/>
</dbReference>
<evidence type="ECO:0000313" key="4">
    <source>
        <dbReference type="Proteomes" id="UP000215244"/>
    </source>
</evidence>
<name>A0A223V0K9_9FLAO</name>
<dbReference type="InterPro" id="IPR029063">
    <property type="entry name" value="SAM-dependent_MTases_sf"/>
</dbReference>
<dbReference type="PANTHER" id="PTHR14741">
    <property type="entry name" value="S-ADENOSYLMETHIONINE-DEPENDENT METHYLTRANSFERASE RELATED"/>
    <property type="match status" value="1"/>
</dbReference>
<sequence>MNENVLNKEVQEFISDNLQTDVHTILLGKRLFPNMDNKELVEQLESKKKAEKKLPTWFSSKNIYYANKLNISQTSSEVAAKYKSELVSGETMIDLTGGFGVDAFYFSKRFKHVIHIERNEELSEIAQYNFNQLGANNIDCIIGDGIKYLQSSKENSDWIYVDPSRRDKDNRRVYFLKDCEPDVTVWLELIFSRTNNILLKTGPLLDLTLGIQQLQKVHTIHIISVENDVKEILWELKKNHEEEPLIKTINFNKDEKELFQFYVQEERDINVAFSEPLLYLYEPNSSIMKSGGFHLIGKRYGVKKLQEHSHLYTSETLVSFPGRIFKVNKVIPYSKKSIKQLGIQKANITTRNFPETVAEIRRKTKLRDGGQNFLFFTKNLNQDLIIIYTVPTTKI</sequence>
<organism evidence="3 4">
    <name type="scientific">Maribacter cobaltidurans</name>
    <dbReference type="NCBI Taxonomy" id="1178778"/>
    <lineage>
        <taxon>Bacteria</taxon>
        <taxon>Pseudomonadati</taxon>
        <taxon>Bacteroidota</taxon>
        <taxon>Flavobacteriia</taxon>
        <taxon>Flavobacteriales</taxon>
        <taxon>Flavobacteriaceae</taxon>
        <taxon>Maribacter</taxon>
    </lineage>
</organism>
<keyword evidence="3" id="KW-0808">Transferase</keyword>
<dbReference type="GO" id="GO:0032259">
    <property type="term" value="P:methylation"/>
    <property type="evidence" value="ECO:0007669"/>
    <property type="project" value="UniProtKB-KW"/>
</dbReference>
<dbReference type="CDD" id="cd02440">
    <property type="entry name" value="AdoMet_MTases"/>
    <property type="match status" value="1"/>
</dbReference>
<gene>
    <name evidence="3" type="ORF">CJ263_00725</name>
</gene>
<evidence type="ECO:0000259" key="1">
    <source>
        <dbReference type="Pfam" id="PF18096"/>
    </source>
</evidence>
<keyword evidence="3" id="KW-0489">Methyltransferase</keyword>
<dbReference type="RefSeq" id="WP_094995506.1">
    <property type="nucleotide sequence ID" value="NZ_BMJL01000001.1"/>
</dbReference>
<dbReference type="EMBL" id="CP022957">
    <property type="protein sequence ID" value="ASV28871.1"/>
    <property type="molecule type" value="Genomic_DNA"/>
</dbReference>
<dbReference type="PANTHER" id="PTHR14741:SF32">
    <property type="entry name" value="TRIMETHYLGUANOSINE SYNTHASE"/>
    <property type="match status" value="1"/>
</dbReference>
<dbReference type="Proteomes" id="UP000215244">
    <property type="component" value="Chromosome"/>
</dbReference>
<dbReference type="Gene3D" id="3.40.50.150">
    <property type="entry name" value="Vaccinia Virus protein VP39"/>
    <property type="match status" value="1"/>
</dbReference>
<dbReference type="AlphaFoldDB" id="A0A223V0K9"/>
<dbReference type="Pfam" id="PF01135">
    <property type="entry name" value="PCMT"/>
    <property type="match status" value="1"/>
</dbReference>
<evidence type="ECO:0000313" key="3">
    <source>
        <dbReference type="EMBL" id="ASV28871.1"/>
    </source>
</evidence>
<dbReference type="Gene3D" id="1.10.10.1110">
    <property type="entry name" value="Methyltransferase PG1098, N-terminal domain"/>
    <property type="match status" value="1"/>
</dbReference>
<keyword evidence="4" id="KW-1185">Reference proteome</keyword>
<dbReference type="SUPFAM" id="SSF53335">
    <property type="entry name" value="S-adenosyl-L-methionine-dependent methyltransferases"/>
    <property type="match status" value="1"/>
</dbReference>
<accession>A0A223V0K9</accession>
<dbReference type="GO" id="GO:0008168">
    <property type="term" value="F:methyltransferase activity"/>
    <property type="evidence" value="ECO:0007669"/>
    <property type="project" value="UniProtKB-KW"/>
</dbReference>
<dbReference type="Pfam" id="PF22013">
    <property type="entry name" value="PG_1098_Fer"/>
    <property type="match status" value="1"/>
</dbReference>
<protein>
    <submittedName>
        <fullName evidence="3">SAM-dependent methyltransferase</fullName>
    </submittedName>
</protein>
<evidence type="ECO:0000259" key="2">
    <source>
        <dbReference type="Pfam" id="PF22013"/>
    </source>
</evidence>